<dbReference type="PROSITE" id="PS50297">
    <property type="entry name" value="ANK_REP_REGION"/>
    <property type="match status" value="1"/>
</dbReference>
<evidence type="ECO:0000256" key="1">
    <source>
        <dbReference type="ARBA" id="ARBA00022737"/>
    </source>
</evidence>
<dbReference type="InterPro" id="IPR036770">
    <property type="entry name" value="Ankyrin_rpt-contain_sf"/>
</dbReference>
<dbReference type="SMART" id="SM00248">
    <property type="entry name" value="ANK"/>
    <property type="match status" value="2"/>
</dbReference>
<sequence length="121" mass="12738">MDDLKSLLEKIGSVADFAGIDVVDANTLGLCKSAPLHVAAVWGDCEAITLLVEAGAFIDQRGEDGFTPLMEAVAQGHKDAVDLLISLGAAPLRNDDGQLPSDYARVGGNEELSQLLARRGY</sequence>
<dbReference type="PANTHER" id="PTHR24171">
    <property type="entry name" value="ANKYRIN REPEAT DOMAIN-CONTAINING PROTEIN 39-RELATED"/>
    <property type="match status" value="1"/>
</dbReference>
<accession>A0A4Q1JX93</accession>
<gene>
    <name evidence="4" type="ORF">EPA99_07050</name>
</gene>
<keyword evidence="1" id="KW-0677">Repeat</keyword>
<dbReference type="Gene3D" id="1.25.40.20">
    <property type="entry name" value="Ankyrin repeat-containing domain"/>
    <property type="match status" value="1"/>
</dbReference>
<evidence type="ECO:0000256" key="2">
    <source>
        <dbReference type="ARBA" id="ARBA00023043"/>
    </source>
</evidence>
<dbReference type="RefSeq" id="WP_129470507.1">
    <property type="nucleotide sequence ID" value="NZ_SAWZ01000003.1"/>
</dbReference>
<evidence type="ECO:0000256" key="3">
    <source>
        <dbReference type="PROSITE-ProRule" id="PRU00023"/>
    </source>
</evidence>
<feature type="repeat" description="ANK" evidence="3">
    <location>
        <begin position="31"/>
        <end position="63"/>
    </location>
</feature>
<dbReference type="Proteomes" id="UP000289784">
    <property type="component" value="Unassembled WGS sequence"/>
</dbReference>
<organism evidence="4 5">
    <name type="scientific">Pseudoxanthomonas composti</name>
    <dbReference type="NCBI Taxonomy" id="2137479"/>
    <lineage>
        <taxon>Bacteria</taxon>
        <taxon>Pseudomonadati</taxon>
        <taxon>Pseudomonadota</taxon>
        <taxon>Gammaproteobacteria</taxon>
        <taxon>Lysobacterales</taxon>
        <taxon>Lysobacteraceae</taxon>
        <taxon>Pseudoxanthomonas</taxon>
    </lineage>
</organism>
<evidence type="ECO:0000313" key="4">
    <source>
        <dbReference type="EMBL" id="RXR06400.1"/>
    </source>
</evidence>
<feature type="repeat" description="ANK" evidence="3">
    <location>
        <begin position="64"/>
        <end position="96"/>
    </location>
</feature>
<dbReference type="AlphaFoldDB" id="A0A4Q1JX93"/>
<dbReference type="EMBL" id="SAWZ01000003">
    <property type="protein sequence ID" value="RXR06400.1"/>
    <property type="molecule type" value="Genomic_DNA"/>
</dbReference>
<dbReference type="InterPro" id="IPR002110">
    <property type="entry name" value="Ankyrin_rpt"/>
</dbReference>
<protein>
    <submittedName>
        <fullName evidence="4">Ankyrin repeat domain-containing protein</fullName>
    </submittedName>
</protein>
<proteinExistence type="predicted"/>
<reference evidence="4 5" key="1">
    <citation type="submission" date="2019-01" db="EMBL/GenBank/DDBJ databases">
        <title>Pseudoxanthomonas composti sp. nov., isolated from compost.</title>
        <authorList>
            <person name="Yang G."/>
        </authorList>
    </citation>
    <scope>NUCLEOTIDE SEQUENCE [LARGE SCALE GENOMIC DNA]</scope>
    <source>
        <strain evidence="4 5">GSS15</strain>
    </source>
</reference>
<dbReference type="PROSITE" id="PS50088">
    <property type="entry name" value="ANK_REPEAT"/>
    <property type="match status" value="2"/>
</dbReference>
<dbReference type="OrthoDB" id="9812708at2"/>
<evidence type="ECO:0000313" key="5">
    <source>
        <dbReference type="Proteomes" id="UP000289784"/>
    </source>
</evidence>
<keyword evidence="2 3" id="KW-0040">ANK repeat</keyword>
<keyword evidence="5" id="KW-1185">Reference proteome</keyword>
<comment type="caution">
    <text evidence="4">The sequence shown here is derived from an EMBL/GenBank/DDBJ whole genome shotgun (WGS) entry which is preliminary data.</text>
</comment>
<name>A0A4Q1JX93_9GAMM</name>
<dbReference type="SUPFAM" id="SSF48403">
    <property type="entry name" value="Ankyrin repeat"/>
    <property type="match status" value="1"/>
</dbReference>
<dbReference type="Pfam" id="PF12796">
    <property type="entry name" value="Ank_2"/>
    <property type="match status" value="1"/>
</dbReference>